<feature type="domain" description="TRAP C4-dicarboxylate transport system permease DctM subunit" evidence="11">
    <location>
        <begin position="226"/>
        <end position="645"/>
    </location>
</feature>
<comment type="function">
    <text evidence="8">Part of the tripartite ATP-independent periplasmic (TRAP) transport system.</text>
</comment>
<evidence type="ECO:0000256" key="5">
    <source>
        <dbReference type="ARBA" id="ARBA00022692"/>
    </source>
</evidence>
<evidence type="ECO:0000256" key="4">
    <source>
        <dbReference type="ARBA" id="ARBA00022519"/>
    </source>
</evidence>
<feature type="transmembrane region" description="Helical" evidence="9">
    <location>
        <begin position="156"/>
        <end position="181"/>
    </location>
</feature>
<dbReference type="Proteomes" id="UP000598467">
    <property type="component" value="Unassembled WGS sequence"/>
</dbReference>
<feature type="transmembrane region" description="Helical" evidence="9">
    <location>
        <begin position="110"/>
        <end position="128"/>
    </location>
</feature>
<dbReference type="InterPro" id="IPR010656">
    <property type="entry name" value="DctM"/>
</dbReference>
<feature type="transmembrane region" description="Helical" evidence="9">
    <location>
        <begin position="390"/>
        <end position="418"/>
    </location>
</feature>
<feature type="transmembrane region" description="Helical" evidence="9">
    <location>
        <begin position="324"/>
        <end position="345"/>
    </location>
</feature>
<evidence type="ECO:0000256" key="6">
    <source>
        <dbReference type="ARBA" id="ARBA00022989"/>
    </source>
</evidence>
<dbReference type="RefSeq" id="WP_190289382.1">
    <property type="nucleotide sequence ID" value="NZ_JABFCZ010000001.1"/>
</dbReference>
<feature type="transmembrane region" description="Helical" evidence="9">
    <location>
        <begin position="559"/>
        <end position="576"/>
    </location>
</feature>
<feature type="transmembrane region" description="Helical" evidence="9">
    <location>
        <begin position="225"/>
        <end position="254"/>
    </location>
</feature>
<protein>
    <submittedName>
        <fullName evidence="12">TRAP transporter large permease subunit</fullName>
    </submittedName>
</protein>
<dbReference type="NCBIfam" id="TIGR00786">
    <property type="entry name" value="dctM"/>
    <property type="match status" value="1"/>
</dbReference>
<accession>A0A926S4S9</accession>
<comment type="subcellular location">
    <subcellularLocation>
        <location evidence="1 8">Cell inner membrane</location>
        <topology evidence="1 8">Multi-pass membrane protein</topology>
    </subcellularLocation>
</comment>
<feature type="transmembrane region" description="Helical" evidence="9">
    <location>
        <begin position="493"/>
        <end position="514"/>
    </location>
</feature>
<evidence type="ECO:0000256" key="2">
    <source>
        <dbReference type="ARBA" id="ARBA00022448"/>
    </source>
</evidence>
<keyword evidence="2 8" id="KW-0813">Transport</keyword>
<feature type="transmembrane region" description="Helical" evidence="9">
    <location>
        <begin position="266"/>
        <end position="291"/>
    </location>
</feature>
<dbReference type="InterPro" id="IPR004681">
    <property type="entry name" value="TRAP_DctM"/>
</dbReference>
<feature type="transmembrane region" description="Helical" evidence="9">
    <location>
        <begin position="23"/>
        <end position="45"/>
    </location>
</feature>
<evidence type="ECO:0000313" key="13">
    <source>
        <dbReference type="Proteomes" id="UP000598467"/>
    </source>
</evidence>
<feature type="transmembrane region" description="Helical" evidence="9">
    <location>
        <begin position="439"/>
        <end position="458"/>
    </location>
</feature>
<reference evidence="12" key="1">
    <citation type="submission" date="2020-05" db="EMBL/GenBank/DDBJ databases">
        <title>Identification of trans-AT polyketide cluster in two marine bacteria, producers of a novel glutaramide-containing polyketide sesbanimide D and analogs.</title>
        <authorList>
            <person name="Kacar D."/>
            <person name="Rodriguez P."/>
            <person name="Canedo L."/>
            <person name="Gonzalez E."/>
            <person name="Galan B."/>
            <person name="De La Calle F."/>
            <person name="Garcia J.L."/>
        </authorList>
    </citation>
    <scope>NUCLEOTIDE SEQUENCE</scope>
    <source>
        <strain evidence="12">PHM038</strain>
    </source>
</reference>
<feature type="transmembrane region" description="Helical" evidence="9">
    <location>
        <begin position="357"/>
        <end position="384"/>
    </location>
</feature>
<dbReference type="InterPro" id="IPR055348">
    <property type="entry name" value="DctQ"/>
</dbReference>
<feature type="domain" description="Tripartite ATP-independent periplasmic transporters DctQ component" evidence="10">
    <location>
        <begin position="42"/>
        <end position="170"/>
    </location>
</feature>
<comment type="caution">
    <text evidence="12">The sequence shown here is derived from an EMBL/GenBank/DDBJ whole genome shotgun (WGS) entry which is preliminary data.</text>
</comment>
<dbReference type="Pfam" id="PF06808">
    <property type="entry name" value="DctM"/>
    <property type="match status" value="1"/>
</dbReference>
<dbReference type="PANTHER" id="PTHR33362">
    <property type="entry name" value="SIALIC ACID TRAP TRANSPORTER PERMEASE PROTEIN SIAT-RELATED"/>
    <property type="match status" value="1"/>
</dbReference>
<evidence type="ECO:0000256" key="8">
    <source>
        <dbReference type="RuleBase" id="RU369079"/>
    </source>
</evidence>
<keyword evidence="6 9" id="KW-1133">Transmembrane helix</keyword>
<evidence type="ECO:0000259" key="11">
    <source>
        <dbReference type="Pfam" id="PF06808"/>
    </source>
</evidence>
<evidence type="ECO:0000313" key="12">
    <source>
        <dbReference type="EMBL" id="MBD1544702.1"/>
    </source>
</evidence>
<organism evidence="12 13">
    <name type="scientific">Roseibium aggregatum</name>
    <dbReference type="NCBI Taxonomy" id="187304"/>
    <lineage>
        <taxon>Bacteria</taxon>
        <taxon>Pseudomonadati</taxon>
        <taxon>Pseudomonadota</taxon>
        <taxon>Alphaproteobacteria</taxon>
        <taxon>Hyphomicrobiales</taxon>
        <taxon>Stappiaceae</taxon>
        <taxon>Roseibium</taxon>
    </lineage>
</organism>
<evidence type="ECO:0000256" key="3">
    <source>
        <dbReference type="ARBA" id="ARBA00022475"/>
    </source>
</evidence>
<keyword evidence="7 9" id="KW-0472">Membrane</keyword>
<keyword evidence="4 8" id="KW-0997">Cell inner membrane</keyword>
<dbReference type="EMBL" id="JABFCZ010000001">
    <property type="protein sequence ID" value="MBD1544702.1"/>
    <property type="molecule type" value="Genomic_DNA"/>
</dbReference>
<evidence type="ECO:0000256" key="7">
    <source>
        <dbReference type="ARBA" id="ARBA00023136"/>
    </source>
</evidence>
<feature type="transmembrane region" description="Helical" evidence="9">
    <location>
        <begin position="582"/>
        <end position="607"/>
    </location>
</feature>
<dbReference type="AlphaFoldDB" id="A0A926S4S9"/>
<evidence type="ECO:0000256" key="1">
    <source>
        <dbReference type="ARBA" id="ARBA00004429"/>
    </source>
</evidence>
<feature type="transmembrane region" description="Helical" evidence="9">
    <location>
        <begin position="534"/>
        <end position="552"/>
    </location>
</feature>
<evidence type="ECO:0000256" key="9">
    <source>
        <dbReference type="SAM" id="Phobius"/>
    </source>
</evidence>
<feature type="transmembrane region" description="Helical" evidence="9">
    <location>
        <begin position="628"/>
        <end position="649"/>
    </location>
</feature>
<name>A0A926S4S9_9HYPH</name>
<dbReference type="GO" id="GO:0005886">
    <property type="term" value="C:plasma membrane"/>
    <property type="evidence" value="ECO:0007669"/>
    <property type="project" value="UniProtKB-SubCell"/>
</dbReference>
<dbReference type="GO" id="GO:0022857">
    <property type="term" value="F:transmembrane transporter activity"/>
    <property type="evidence" value="ECO:0007669"/>
    <property type="project" value="UniProtKB-UniRule"/>
</dbReference>
<feature type="transmembrane region" description="Helical" evidence="9">
    <location>
        <begin position="193"/>
        <end position="213"/>
    </location>
</feature>
<proteinExistence type="predicted"/>
<keyword evidence="3" id="KW-1003">Cell membrane</keyword>
<feature type="transmembrane region" description="Helical" evidence="9">
    <location>
        <begin position="65"/>
        <end position="82"/>
    </location>
</feature>
<gene>
    <name evidence="12" type="ORF">HK439_00365</name>
</gene>
<evidence type="ECO:0000259" key="10">
    <source>
        <dbReference type="Pfam" id="PF04290"/>
    </source>
</evidence>
<dbReference type="PANTHER" id="PTHR33362:SF5">
    <property type="entry name" value="C4-DICARBOXYLATE TRAP TRANSPORTER LARGE PERMEASE PROTEIN DCTM"/>
    <property type="match status" value="1"/>
</dbReference>
<dbReference type="Pfam" id="PF04290">
    <property type="entry name" value="DctQ"/>
    <property type="match status" value="1"/>
</dbReference>
<sequence>MTCENTEAAGKGGSLWKKADDALAALSTGFTAVGSTVVASFMLLIFVDVMARKFLSLPLNGVAEFVAYSIVACIFCQLGAAIRNGKMIATDFIMGAWEERRPVLAEGTKAIYYCIAFLLLARIVTWLGDDAWSAWADGEYSGAVGAFQMPLWPFKLVTALGAVVAAAEAFRVLAVNTAGLIRSLSGDRAQRQGLIGLLVFIAVCILFLLAMAYGDLTRIQLGFLAFAGLFALVACGMPVAFSLIAMSFIAIWAIRSNISIADNAMGLAASGTVRSFEFGVVPLFVMMGLVLDRADVGRDAFRVAVFLLSGIRGGLANATVAANAVFAAITGSSIASAAVFSRIAVPPMVEGGYSKRFAVGVVAGSSILGMLIPPSILLIIYGLIAEASVGALFVAAIVPGVLLAACFCLLNIALVSFFPKFVGDPMPGLDGERMSFGEICRNLAPVVFLILLVMGGIYGGVFSPTEAGAIGALGAYVIAAARRRLTWETVKRVVLETGFITAGILFLIISASLYSRMLALSSIPNSMTEFISALNLSLIGFCLAYMVLVILLGMILDSVSILLIVLPIALPVISAFGGDPIWFGIISIIAVEVGLLTPPFGLSVFVVKGSLPDGFASLGDIFAGVAPYVVTMILFIILLILVPGIALVLL</sequence>
<keyword evidence="5 9" id="KW-0812">Transmembrane</keyword>